<dbReference type="HOGENOM" id="CLU_3229690_0_0_9"/>
<reference evidence="2 3" key="1">
    <citation type="journal article" date="2015" name="Genome Announc.">
        <title>Complete genome sequences for 35 biothreat assay-relevant bacillus species.</title>
        <authorList>
            <person name="Johnson S.L."/>
            <person name="Daligault H.E."/>
            <person name="Davenport K.W."/>
            <person name="Jaissle J."/>
            <person name="Frey K.G."/>
            <person name="Ladner J.T."/>
            <person name="Broomall S.M."/>
            <person name="Bishop-Lilly K.A."/>
            <person name="Bruce D.C."/>
            <person name="Gibbons H.S."/>
            <person name="Coyne S.R."/>
            <person name="Lo C.C."/>
            <person name="Meincke L."/>
            <person name="Munk A.C."/>
            <person name="Koroleva G.I."/>
            <person name="Rosenzweig C.N."/>
            <person name="Palacios G.F."/>
            <person name="Redden C.L."/>
            <person name="Minogue T.D."/>
            <person name="Chain P.S."/>
        </authorList>
    </citation>
    <scope>NUCLEOTIDE SEQUENCE [LARGE SCALE GENOMIC DNA]</scope>
    <source>
        <strain evidence="3">ATCC 14581 / DSM 32 / JCM 2506 / NBRC 15308 / NCIMB 9376 / NCTC 10342 / NRRL B-14308 / VKM B-512</strain>
    </source>
</reference>
<organism evidence="2 3">
    <name type="scientific">Priestia megaterium (strain ATCC 14581 / DSM 32 / CCUG 1817 / JCM 2506 / NBRC 15308 / NCIMB 9376 / NCTC 10342 / NRRL B-14308 / VKM B-512 / Ford 19)</name>
    <name type="common">Bacillus megaterium</name>
    <dbReference type="NCBI Taxonomy" id="1348623"/>
    <lineage>
        <taxon>Bacteria</taxon>
        <taxon>Bacillati</taxon>
        <taxon>Bacillota</taxon>
        <taxon>Bacilli</taxon>
        <taxon>Bacillales</taxon>
        <taxon>Bacillaceae</taxon>
        <taxon>Priestia</taxon>
    </lineage>
</organism>
<evidence type="ECO:0000256" key="1">
    <source>
        <dbReference type="SAM" id="Phobius"/>
    </source>
</evidence>
<sequence>MPKLLWRIGAVMLLMCGGFIFLFIAASQMMVQQYKPFFRRESA</sequence>
<keyword evidence="1" id="KW-0812">Transmembrane</keyword>
<dbReference type="AlphaFoldDB" id="A0A0B6AYH3"/>
<accession>A0A0B6AYH3</accession>
<dbReference type="KEGG" id="bmeg:BG04_5030"/>
<dbReference type="GeneID" id="93646325"/>
<protein>
    <submittedName>
        <fullName evidence="2">Putative membrane protein</fullName>
    </submittedName>
</protein>
<gene>
    <name evidence="2" type="ORF">BG04_5030</name>
</gene>
<evidence type="ECO:0000313" key="2">
    <source>
        <dbReference type="EMBL" id="AJI24934.1"/>
    </source>
</evidence>
<evidence type="ECO:0000313" key="3">
    <source>
        <dbReference type="Proteomes" id="UP000031829"/>
    </source>
</evidence>
<proteinExistence type="predicted"/>
<dbReference type="RefSeq" id="WP_013057274.1">
    <property type="nucleotide sequence ID" value="NZ_BCVB01000010.1"/>
</dbReference>
<keyword evidence="1" id="KW-0472">Membrane</keyword>
<name>A0A0B6AYH3_PRIM2</name>
<dbReference type="Proteomes" id="UP000031829">
    <property type="component" value="Chromosome"/>
</dbReference>
<feature type="transmembrane region" description="Helical" evidence="1">
    <location>
        <begin position="6"/>
        <end position="31"/>
    </location>
</feature>
<keyword evidence="1" id="KW-1133">Transmembrane helix</keyword>
<dbReference type="EMBL" id="CP009920">
    <property type="protein sequence ID" value="AJI24934.1"/>
    <property type="molecule type" value="Genomic_DNA"/>
</dbReference>